<comment type="caution">
    <text evidence="1">The sequence shown here is derived from an EMBL/GenBank/DDBJ whole genome shotgun (WGS) entry which is preliminary data.</text>
</comment>
<dbReference type="EMBL" id="MU276214">
    <property type="protein sequence ID" value="KAI0040245.1"/>
    <property type="molecule type" value="Genomic_DNA"/>
</dbReference>
<evidence type="ECO:0000313" key="1">
    <source>
        <dbReference type="EMBL" id="KAI0040245.1"/>
    </source>
</evidence>
<accession>A0ACB8R8X9</accession>
<gene>
    <name evidence="1" type="ORF">FA95DRAFT_903298</name>
</gene>
<protein>
    <submittedName>
        <fullName evidence="1">Uncharacterized protein</fullName>
    </submittedName>
</protein>
<evidence type="ECO:0000313" key="2">
    <source>
        <dbReference type="Proteomes" id="UP000814033"/>
    </source>
</evidence>
<proteinExistence type="predicted"/>
<name>A0ACB8R8X9_9AGAM</name>
<reference evidence="1" key="1">
    <citation type="submission" date="2021-02" db="EMBL/GenBank/DDBJ databases">
        <authorList>
            <consortium name="DOE Joint Genome Institute"/>
            <person name="Ahrendt S."/>
            <person name="Looney B.P."/>
            <person name="Miyauchi S."/>
            <person name="Morin E."/>
            <person name="Drula E."/>
            <person name="Courty P.E."/>
            <person name="Chicoki N."/>
            <person name="Fauchery L."/>
            <person name="Kohler A."/>
            <person name="Kuo A."/>
            <person name="Labutti K."/>
            <person name="Pangilinan J."/>
            <person name="Lipzen A."/>
            <person name="Riley R."/>
            <person name="Andreopoulos W."/>
            <person name="He G."/>
            <person name="Johnson J."/>
            <person name="Barry K.W."/>
            <person name="Grigoriev I.V."/>
            <person name="Nagy L."/>
            <person name="Hibbett D."/>
            <person name="Henrissat B."/>
            <person name="Matheny P.B."/>
            <person name="Labbe J."/>
            <person name="Martin F."/>
        </authorList>
    </citation>
    <scope>NUCLEOTIDE SEQUENCE</scope>
    <source>
        <strain evidence="1">FP105234-sp</strain>
    </source>
</reference>
<reference evidence="1" key="2">
    <citation type="journal article" date="2022" name="New Phytol.">
        <title>Evolutionary transition to the ectomycorrhizal habit in the genomes of a hyperdiverse lineage of mushroom-forming fungi.</title>
        <authorList>
            <person name="Looney B."/>
            <person name="Miyauchi S."/>
            <person name="Morin E."/>
            <person name="Drula E."/>
            <person name="Courty P.E."/>
            <person name="Kohler A."/>
            <person name="Kuo A."/>
            <person name="LaButti K."/>
            <person name="Pangilinan J."/>
            <person name="Lipzen A."/>
            <person name="Riley R."/>
            <person name="Andreopoulos W."/>
            <person name="He G."/>
            <person name="Johnson J."/>
            <person name="Nolan M."/>
            <person name="Tritt A."/>
            <person name="Barry K.W."/>
            <person name="Grigoriev I.V."/>
            <person name="Nagy L.G."/>
            <person name="Hibbett D."/>
            <person name="Henrissat B."/>
            <person name="Matheny P.B."/>
            <person name="Labbe J."/>
            <person name="Martin F.M."/>
        </authorList>
    </citation>
    <scope>NUCLEOTIDE SEQUENCE</scope>
    <source>
        <strain evidence="1">FP105234-sp</strain>
    </source>
</reference>
<organism evidence="1 2">
    <name type="scientific">Auriscalpium vulgare</name>
    <dbReference type="NCBI Taxonomy" id="40419"/>
    <lineage>
        <taxon>Eukaryota</taxon>
        <taxon>Fungi</taxon>
        <taxon>Dikarya</taxon>
        <taxon>Basidiomycota</taxon>
        <taxon>Agaricomycotina</taxon>
        <taxon>Agaricomycetes</taxon>
        <taxon>Russulales</taxon>
        <taxon>Auriscalpiaceae</taxon>
        <taxon>Auriscalpium</taxon>
    </lineage>
</organism>
<keyword evidence="2" id="KW-1185">Reference proteome</keyword>
<dbReference type="Proteomes" id="UP000814033">
    <property type="component" value="Unassembled WGS sequence"/>
</dbReference>
<sequence length="83" mass="9250">MRLGIDDTFIGPELEDEGELLAYALPMRLAERAAAGYTLEELDVVSCEVEEAWVTRTREVLPGTLVKWDKGARERARAEKTAA</sequence>